<organism evidence="2 3">
    <name type="scientific">Burkholderia vietnamiensis</name>
    <dbReference type="NCBI Taxonomy" id="60552"/>
    <lineage>
        <taxon>Bacteria</taxon>
        <taxon>Pseudomonadati</taxon>
        <taxon>Pseudomonadota</taxon>
        <taxon>Betaproteobacteria</taxon>
        <taxon>Burkholderiales</taxon>
        <taxon>Burkholderiaceae</taxon>
        <taxon>Burkholderia</taxon>
        <taxon>Burkholderia cepacia complex</taxon>
    </lineage>
</organism>
<evidence type="ECO:0000256" key="1">
    <source>
        <dbReference type="SAM" id="MobiDB-lite"/>
    </source>
</evidence>
<dbReference type="Proteomes" id="UP000808215">
    <property type="component" value="Unassembled WGS sequence"/>
</dbReference>
<comment type="caution">
    <text evidence="2">The sequence shown here is derived from an EMBL/GenBank/DDBJ whole genome shotgun (WGS) entry which is preliminary data.</text>
</comment>
<reference evidence="2 3" key="1">
    <citation type="submission" date="2020-11" db="EMBL/GenBank/DDBJ databases">
        <title>Enhanced detection system for hospital associated transmission using whole genome sequencing surveillance.</title>
        <authorList>
            <person name="Harrison L.H."/>
            <person name="Van Tyne D."/>
            <person name="Marsh J.W."/>
            <person name="Griffith M.P."/>
            <person name="Snyder D.J."/>
            <person name="Cooper V.S."/>
            <person name="Mustapha M."/>
        </authorList>
    </citation>
    <scope>NUCLEOTIDE SEQUENCE [LARGE SCALE GENOMIC DNA]</scope>
    <source>
        <strain evidence="2 3">BC00020</strain>
    </source>
</reference>
<feature type="region of interest" description="Disordered" evidence="1">
    <location>
        <begin position="104"/>
        <end position="127"/>
    </location>
</feature>
<evidence type="ECO:0000313" key="3">
    <source>
        <dbReference type="Proteomes" id="UP000808215"/>
    </source>
</evidence>
<dbReference type="EMBL" id="JADVKH010000061">
    <property type="protein sequence ID" value="MBJ9689867.1"/>
    <property type="molecule type" value="Genomic_DNA"/>
</dbReference>
<protein>
    <submittedName>
        <fullName evidence="2">Uncharacterized protein</fullName>
    </submittedName>
</protein>
<dbReference type="RefSeq" id="WP_200092103.1">
    <property type="nucleotide sequence ID" value="NZ_JADVKH010000061.1"/>
</dbReference>
<sequence>MGFVMRRLCPQTGLFCRTGCEQFQQNGIAARTARIVAIPSLGALRRAAVRLGDVRLGDVPPSTWRLAASLQAARSTVVEADARPSGKGFVEARGVAASIAQMETAALDPSGAPRPRAPRKVVRGQQT</sequence>
<evidence type="ECO:0000313" key="2">
    <source>
        <dbReference type="EMBL" id="MBJ9689867.1"/>
    </source>
</evidence>
<name>A0ABS1B0F3_BURVI</name>
<accession>A0ABS1B0F3</accession>
<feature type="compositionally biased region" description="Basic residues" evidence="1">
    <location>
        <begin position="116"/>
        <end position="127"/>
    </location>
</feature>
<keyword evidence="3" id="KW-1185">Reference proteome</keyword>
<proteinExistence type="predicted"/>
<gene>
    <name evidence="2" type="ORF">I5589_22585</name>
</gene>